<dbReference type="InterPro" id="IPR001478">
    <property type="entry name" value="PDZ"/>
</dbReference>
<evidence type="ECO:0000256" key="4">
    <source>
        <dbReference type="ARBA" id="ARBA00022670"/>
    </source>
</evidence>
<dbReference type="GO" id="GO:0016020">
    <property type="term" value="C:membrane"/>
    <property type="evidence" value="ECO:0007669"/>
    <property type="project" value="UniProtKB-SubCell"/>
</dbReference>
<comment type="caution">
    <text evidence="13">The sequence shown here is derived from an EMBL/GenBank/DDBJ whole genome shotgun (WGS) entry which is preliminary data.</text>
</comment>
<dbReference type="AlphaFoldDB" id="A0A0F9YLE3"/>
<feature type="transmembrane region" description="Helical" evidence="11">
    <location>
        <begin position="276"/>
        <end position="295"/>
    </location>
</feature>
<dbReference type="GO" id="GO:0004222">
    <property type="term" value="F:metalloendopeptidase activity"/>
    <property type="evidence" value="ECO:0007669"/>
    <property type="project" value="InterPro"/>
</dbReference>
<dbReference type="EMBL" id="LBOI01000001">
    <property type="protein sequence ID" value="KKP32284.1"/>
    <property type="molecule type" value="Genomic_DNA"/>
</dbReference>
<dbReference type="InterPro" id="IPR036034">
    <property type="entry name" value="PDZ_sf"/>
</dbReference>
<name>A0A0F9YLE3_9BACT</name>
<proteinExistence type="inferred from homology"/>
<evidence type="ECO:0000256" key="6">
    <source>
        <dbReference type="ARBA" id="ARBA00022801"/>
    </source>
</evidence>
<evidence type="ECO:0000256" key="7">
    <source>
        <dbReference type="ARBA" id="ARBA00022833"/>
    </source>
</evidence>
<keyword evidence="9" id="KW-0482">Metalloprotease</keyword>
<evidence type="ECO:0000313" key="14">
    <source>
        <dbReference type="Proteomes" id="UP000034803"/>
    </source>
</evidence>
<dbReference type="SMART" id="SM00228">
    <property type="entry name" value="PDZ"/>
    <property type="match status" value="1"/>
</dbReference>
<dbReference type="Proteomes" id="UP000034803">
    <property type="component" value="Unassembled WGS sequence"/>
</dbReference>
<evidence type="ECO:0000256" key="5">
    <source>
        <dbReference type="ARBA" id="ARBA00022692"/>
    </source>
</evidence>
<dbReference type="InterPro" id="IPR004387">
    <property type="entry name" value="Pept_M50_Zn"/>
</dbReference>
<organism evidence="13 14">
    <name type="scientific">Candidatus Woesebacteria bacterium GW2011_GWC2_31_9</name>
    <dbReference type="NCBI Taxonomy" id="1618586"/>
    <lineage>
        <taxon>Bacteria</taxon>
        <taxon>Candidatus Woeseibacteriota</taxon>
    </lineage>
</organism>
<feature type="transmembrane region" description="Helical" evidence="11">
    <location>
        <begin position="6"/>
        <end position="26"/>
    </location>
</feature>
<dbReference type="GO" id="GO:0006508">
    <property type="term" value="P:proteolysis"/>
    <property type="evidence" value="ECO:0007669"/>
    <property type="project" value="UniProtKB-KW"/>
</dbReference>
<reference evidence="13 14" key="1">
    <citation type="journal article" date="2015" name="Nature">
        <title>rRNA introns, odd ribosomes, and small enigmatic genomes across a large radiation of phyla.</title>
        <authorList>
            <person name="Brown C.T."/>
            <person name="Hug L.A."/>
            <person name="Thomas B.C."/>
            <person name="Sharon I."/>
            <person name="Castelle C.J."/>
            <person name="Singh A."/>
            <person name="Wilkins M.J."/>
            <person name="Williams K.H."/>
            <person name="Banfield J.F."/>
        </authorList>
    </citation>
    <scope>NUCLEOTIDE SEQUENCE [LARGE SCALE GENOMIC DNA]</scope>
</reference>
<evidence type="ECO:0000259" key="12">
    <source>
        <dbReference type="SMART" id="SM00228"/>
    </source>
</evidence>
<evidence type="ECO:0000313" key="13">
    <source>
        <dbReference type="EMBL" id="KKP32284.1"/>
    </source>
</evidence>
<keyword evidence="10 11" id="KW-0472">Membrane</keyword>
<dbReference type="CDD" id="cd06163">
    <property type="entry name" value="S2P-M50_PDZ_RseP-like"/>
    <property type="match status" value="1"/>
</dbReference>
<feature type="transmembrane region" description="Helical" evidence="11">
    <location>
        <begin position="323"/>
        <end position="341"/>
    </location>
</feature>
<keyword evidence="4" id="KW-0645">Protease</keyword>
<evidence type="ECO:0000256" key="2">
    <source>
        <dbReference type="ARBA" id="ARBA00004141"/>
    </source>
</evidence>
<keyword evidence="6" id="KW-0378">Hydrolase</keyword>
<comment type="similarity">
    <text evidence="3">Belongs to the peptidase M50B family.</text>
</comment>
<dbReference type="PANTHER" id="PTHR42837">
    <property type="entry name" value="REGULATOR OF SIGMA-E PROTEASE RSEP"/>
    <property type="match status" value="1"/>
</dbReference>
<evidence type="ECO:0000256" key="10">
    <source>
        <dbReference type="ARBA" id="ARBA00023136"/>
    </source>
</evidence>
<feature type="transmembrane region" description="Helical" evidence="11">
    <location>
        <begin position="90"/>
        <end position="115"/>
    </location>
</feature>
<dbReference type="PANTHER" id="PTHR42837:SF2">
    <property type="entry name" value="MEMBRANE METALLOPROTEASE ARASP2, CHLOROPLASTIC-RELATED"/>
    <property type="match status" value="1"/>
</dbReference>
<keyword evidence="5 11" id="KW-0812">Transmembrane</keyword>
<comment type="subcellular location">
    <subcellularLocation>
        <location evidence="2">Membrane</location>
        <topology evidence="2">Multi-pass membrane protein</topology>
    </subcellularLocation>
</comment>
<evidence type="ECO:0000256" key="1">
    <source>
        <dbReference type="ARBA" id="ARBA00001947"/>
    </source>
</evidence>
<feature type="domain" description="PDZ" evidence="12">
    <location>
        <begin position="107"/>
        <end position="183"/>
    </location>
</feature>
<evidence type="ECO:0000256" key="11">
    <source>
        <dbReference type="SAM" id="Phobius"/>
    </source>
</evidence>
<accession>A0A0F9YLE3</accession>
<dbReference type="SUPFAM" id="SSF50156">
    <property type="entry name" value="PDZ domain-like"/>
    <property type="match status" value="1"/>
</dbReference>
<keyword evidence="7" id="KW-0862">Zinc</keyword>
<comment type="cofactor">
    <cofactor evidence="1">
        <name>Zn(2+)</name>
        <dbReference type="ChEBI" id="CHEBI:29105"/>
    </cofactor>
</comment>
<protein>
    <recommendedName>
        <fullName evidence="12">PDZ domain-containing protein</fullName>
    </recommendedName>
</protein>
<evidence type="ECO:0000256" key="8">
    <source>
        <dbReference type="ARBA" id="ARBA00022989"/>
    </source>
</evidence>
<evidence type="ECO:0000256" key="3">
    <source>
        <dbReference type="ARBA" id="ARBA00007931"/>
    </source>
</evidence>
<dbReference type="Gene3D" id="2.30.42.10">
    <property type="match status" value="1"/>
</dbReference>
<gene>
    <name evidence="13" type="ORF">UR21_C0001G0080</name>
</gene>
<keyword evidence="8 11" id="KW-1133">Transmembrane helix</keyword>
<dbReference type="InterPro" id="IPR008915">
    <property type="entry name" value="Peptidase_M50"/>
</dbReference>
<dbReference type="Pfam" id="PF02163">
    <property type="entry name" value="Peptidase_M50"/>
    <property type="match status" value="1"/>
</dbReference>
<dbReference type="InterPro" id="IPR041489">
    <property type="entry name" value="PDZ_6"/>
</dbReference>
<evidence type="ECO:0000256" key="9">
    <source>
        <dbReference type="ARBA" id="ARBA00023049"/>
    </source>
</evidence>
<sequence>MLGSILIFILVLSILVLVHELGHFLVAKKFGILVEEFGFGLPPRIFGKKIKDTIYSINLLPFGGFVRLHGELTDDKVTNSKRAFLNKPKLIKVAVIISGVIMNFILAIVAFAIVYSFTGIPRDTKEVKILDIATGSPAQIAQILPGDKVLAVDGVKVISVTEFISKVEDKKGKKVILQLQNRKVTIIPRISPPEGEGPLGVAVTNTEVYFAPIWQRPFYGAYFGFKEAIFWGKNVLMGLGSIFTSLFKGQVPQDVSGPVGVFAVTSEVAKEGILSLINLLGIISVNLAIINILPFPALDGGRLLFIFIEKIIGKRIIPKVENFIHTVGMIILLGLILAITIHDIRRLITAGSISGFLNSMIK</sequence>
<dbReference type="Pfam" id="PF17820">
    <property type="entry name" value="PDZ_6"/>
    <property type="match status" value="1"/>
</dbReference>